<keyword evidence="3" id="KW-1185">Reference proteome</keyword>
<sequence length="105" mass="11661">MGTFAVLCGKSNLLVKMQNAQKTVEQRSANGKGRVSRKNTFPFFFRTWLTIHARVFKHLKSVWVMKGLVGYDSKVADSGSMSPDCIGAMSSGAEPERDFENNDGR</sequence>
<evidence type="ECO:0000313" key="3">
    <source>
        <dbReference type="Proteomes" id="UP001168821"/>
    </source>
</evidence>
<feature type="compositionally biased region" description="Basic and acidic residues" evidence="1">
    <location>
        <begin position="94"/>
        <end position="105"/>
    </location>
</feature>
<proteinExistence type="predicted"/>
<feature type="region of interest" description="Disordered" evidence="1">
    <location>
        <begin position="86"/>
        <end position="105"/>
    </location>
</feature>
<name>A0AA38IPI5_9CUCU</name>
<dbReference type="Proteomes" id="UP001168821">
    <property type="component" value="Unassembled WGS sequence"/>
</dbReference>
<evidence type="ECO:0000256" key="1">
    <source>
        <dbReference type="SAM" id="MobiDB-lite"/>
    </source>
</evidence>
<reference evidence="2" key="1">
    <citation type="journal article" date="2023" name="G3 (Bethesda)">
        <title>Whole genome assemblies of Zophobas morio and Tenebrio molitor.</title>
        <authorList>
            <person name="Kaur S."/>
            <person name="Stinson S.A."/>
            <person name="diCenzo G.C."/>
        </authorList>
    </citation>
    <scope>NUCLEOTIDE SEQUENCE</scope>
    <source>
        <strain evidence="2">QUZm001</strain>
    </source>
</reference>
<dbReference type="AlphaFoldDB" id="A0AA38IPI5"/>
<protein>
    <submittedName>
        <fullName evidence="2">Uncharacterized protein</fullName>
    </submittedName>
</protein>
<comment type="caution">
    <text evidence="2">The sequence shown here is derived from an EMBL/GenBank/DDBJ whole genome shotgun (WGS) entry which is preliminary data.</text>
</comment>
<organism evidence="2 3">
    <name type="scientific">Zophobas morio</name>
    <dbReference type="NCBI Taxonomy" id="2755281"/>
    <lineage>
        <taxon>Eukaryota</taxon>
        <taxon>Metazoa</taxon>
        <taxon>Ecdysozoa</taxon>
        <taxon>Arthropoda</taxon>
        <taxon>Hexapoda</taxon>
        <taxon>Insecta</taxon>
        <taxon>Pterygota</taxon>
        <taxon>Neoptera</taxon>
        <taxon>Endopterygota</taxon>
        <taxon>Coleoptera</taxon>
        <taxon>Polyphaga</taxon>
        <taxon>Cucujiformia</taxon>
        <taxon>Tenebrionidae</taxon>
        <taxon>Zophobas</taxon>
    </lineage>
</organism>
<evidence type="ECO:0000313" key="2">
    <source>
        <dbReference type="EMBL" id="KAJ3657882.1"/>
    </source>
</evidence>
<dbReference type="EMBL" id="JALNTZ010000003">
    <property type="protein sequence ID" value="KAJ3657882.1"/>
    <property type="molecule type" value="Genomic_DNA"/>
</dbReference>
<gene>
    <name evidence="2" type="ORF">Zmor_009658</name>
</gene>
<accession>A0AA38IPI5</accession>